<keyword evidence="2" id="KW-1185">Reference proteome</keyword>
<dbReference type="Proteomes" id="UP000001634">
    <property type="component" value="Plasmid lp54"/>
</dbReference>
<reference evidence="1 2" key="2">
    <citation type="journal article" date="2012" name="J. Bacteriol.">
        <title>Whole-Genome Sequences of Borrelia bissettii, Borrelia valaisiana, and Borrelia spielmanii.</title>
        <authorList>
            <person name="Schutzer S.E."/>
            <person name="Fraser-Liggett C.M."/>
            <person name="Qiu W.G."/>
            <person name="Kraiczy P."/>
            <person name="Mongodin E.F."/>
            <person name="Dunn J.J."/>
            <person name="Luft B.J."/>
            <person name="Casjens S.R."/>
        </authorList>
    </citation>
    <scope>NUCLEOTIDE SEQUENCE [LARGE SCALE GENOMIC DNA]</scope>
    <source>
        <strain evidence="1 2">DN127</strain>
    </source>
</reference>
<evidence type="ECO:0000313" key="2">
    <source>
        <dbReference type="Proteomes" id="UP000001634"/>
    </source>
</evidence>
<organism evidence="1 2">
    <name type="scientific">Borrelia bissettiae (strain DSM 17990 / CIP 109136 / DN127)</name>
    <name type="common">Borreliella bissettiae</name>
    <dbReference type="NCBI Taxonomy" id="521010"/>
    <lineage>
        <taxon>Bacteria</taxon>
        <taxon>Pseudomonadati</taxon>
        <taxon>Spirochaetota</taxon>
        <taxon>Spirochaetia</taxon>
        <taxon>Spirochaetales</taxon>
        <taxon>Borreliaceae</taxon>
        <taxon>Borreliella</taxon>
    </lineage>
</organism>
<geneLocation type="plasmid" evidence="1 2">
    <name>lp54</name>
</geneLocation>
<evidence type="ECO:0000313" key="1">
    <source>
        <dbReference type="EMBL" id="AEL19582.1"/>
    </source>
</evidence>
<proteinExistence type="predicted"/>
<dbReference type="KEGG" id="bbs:BbiDN127_A0031"/>
<keyword evidence="1" id="KW-0614">Plasmid</keyword>
<protein>
    <submittedName>
        <fullName evidence="1">Uncharacterized protein</fullName>
    </submittedName>
</protein>
<sequence>MVFIQRIQRKFKEKDQKKDTLFFHPVDTFSLKLQIGSSRPYL</sequence>
<name>G0APF6_BORBD</name>
<dbReference type="EMBL" id="CP002761">
    <property type="protein sequence ID" value="AEL19582.1"/>
    <property type="molecule type" value="Genomic_DNA"/>
</dbReference>
<dbReference type="HOGENOM" id="CLU_3248032_0_0_12"/>
<accession>G0APF6</accession>
<dbReference type="AlphaFoldDB" id="G0APF6"/>
<reference key="1">
    <citation type="submission" date="2011-06" db="EMBL/GenBank/DDBJ databases">
        <authorList>
            <person name="Mongodin E.F."/>
            <person name="Casjens S.R."/>
            <person name="Fraser-Liggett C.M."/>
            <person name="Qiu W.-G."/>
            <person name="Dunn J.J."/>
            <person name="Luft B.J."/>
            <person name="Schutzer S.E."/>
        </authorList>
    </citation>
    <scope>NUCLEOTIDE SEQUENCE</scope>
    <source>
        <strain>DN127</strain>
    </source>
</reference>
<gene>
    <name evidence="1" type="ordered locus">BbiDN127_A0031</name>
</gene>